<dbReference type="RefSeq" id="WP_397079049.1">
    <property type="nucleotide sequence ID" value="NZ_JBITGY010000001.1"/>
</dbReference>
<evidence type="ECO:0000313" key="1">
    <source>
        <dbReference type="EMBL" id="MFI6496732.1"/>
    </source>
</evidence>
<dbReference type="Proteomes" id="UP001612741">
    <property type="component" value="Unassembled WGS sequence"/>
</dbReference>
<comment type="caution">
    <text evidence="1">The sequence shown here is derived from an EMBL/GenBank/DDBJ whole genome shotgun (WGS) entry which is preliminary data.</text>
</comment>
<reference evidence="1 2" key="1">
    <citation type="submission" date="2024-10" db="EMBL/GenBank/DDBJ databases">
        <title>The Natural Products Discovery Center: Release of the First 8490 Sequenced Strains for Exploring Actinobacteria Biosynthetic Diversity.</title>
        <authorList>
            <person name="Kalkreuter E."/>
            <person name="Kautsar S.A."/>
            <person name="Yang D."/>
            <person name="Bader C.D."/>
            <person name="Teijaro C.N."/>
            <person name="Fluegel L."/>
            <person name="Davis C.M."/>
            <person name="Simpson J.R."/>
            <person name="Lauterbach L."/>
            <person name="Steele A.D."/>
            <person name="Gui C."/>
            <person name="Meng S."/>
            <person name="Li G."/>
            <person name="Viehrig K."/>
            <person name="Ye F."/>
            <person name="Su P."/>
            <person name="Kiefer A.F."/>
            <person name="Nichols A."/>
            <person name="Cepeda A.J."/>
            <person name="Yan W."/>
            <person name="Fan B."/>
            <person name="Jiang Y."/>
            <person name="Adhikari A."/>
            <person name="Zheng C.-J."/>
            <person name="Schuster L."/>
            <person name="Cowan T.M."/>
            <person name="Smanski M.J."/>
            <person name="Chevrette M.G."/>
            <person name="De Carvalho L.P.S."/>
            <person name="Shen B."/>
        </authorList>
    </citation>
    <scope>NUCLEOTIDE SEQUENCE [LARGE SCALE GENOMIC DNA]</scope>
    <source>
        <strain evidence="1 2">NPDC050545</strain>
    </source>
</reference>
<evidence type="ECO:0000313" key="2">
    <source>
        <dbReference type="Proteomes" id="UP001612741"/>
    </source>
</evidence>
<gene>
    <name evidence="1" type="ORF">ACIBG2_05085</name>
</gene>
<accession>A0ABW7YLF6</accession>
<keyword evidence="2" id="KW-1185">Reference proteome</keyword>
<sequence>MAPSVRIGPSCRARRSRRRVQGEGLGRWLWAARARQSSGMNVSASVPTGVPPGRTENSPSPVCWIIQPSRARPAAAAAMARTLLRFSWAVACWQLVRRLYASRSTVIIGRCLGMPRSGIYYLRKWVVGTPCHRCAHWIPSKSGFRAIFREIR</sequence>
<organism evidence="1 2">
    <name type="scientific">Nonomuraea typhae</name>
    <dbReference type="NCBI Taxonomy" id="2603600"/>
    <lineage>
        <taxon>Bacteria</taxon>
        <taxon>Bacillati</taxon>
        <taxon>Actinomycetota</taxon>
        <taxon>Actinomycetes</taxon>
        <taxon>Streptosporangiales</taxon>
        <taxon>Streptosporangiaceae</taxon>
        <taxon>Nonomuraea</taxon>
    </lineage>
</organism>
<name>A0ABW7YLF6_9ACTN</name>
<protein>
    <submittedName>
        <fullName evidence="1">Oligosaccharide flippase family protein</fullName>
    </submittedName>
</protein>
<proteinExistence type="predicted"/>
<dbReference type="EMBL" id="JBITGY010000001">
    <property type="protein sequence ID" value="MFI6496732.1"/>
    <property type="molecule type" value="Genomic_DNA"/>
</dbReference>